<keyword evidence="8" id="KW-0282">Flagellum</keyword>
<protein>
    <recommendedName>
        <fullName evidence="4">Flagellar hook protein FlgE</fullName>
    </recommendedName>
</protein>
<dbReference type="InterPro" id="IPR020013">
    <property type="entry name" value="Flagellar_FlgE/F/G"/>
</dbReference>
<dbReference type="NCBIfam" id="TIGR03506">
    <property type="entry name" value="FlgEFG_subfam"/>
    <property type="match status" value="2"/>
</dbReference>
<comment type="similarity">
    <text evidence="2 4">Belongs to the flagella basal body rod proteins family.</text>
</comment>
<evidence type="ECO:0000256" key="1">
    <source>
        <dbReference type="ARBA" id="ARBA00004117"/>
    </source>
</evidence>
<dbReference type="InterPro" id="IPR053967">
    <property type="entry name" value="LlgE_F_G-like_D1"/>
</dbReference>
<keyword evidence="3 4" id="KW-0975">Bacterial flagellum</keyword>
<dbReference type="GO" id="GO:0005829">
    <property type="term" value="C:cytosol"/>
    <property type="evidence" value="ECO:0007669"/>
    <property type="project" value="TreeGrafter"/>
</dbReference>
<dbReference type="GO" id="GO:0009425">
    <property type="term" value="C:bacterial-type flagellum basal body"/>
    <property type="evidence" value="ECO:0007669"/>
    <property type="project" value="UniProtKB-SubCell"/>
</dbReference>
<dbReference type="InterPro" id="IPR037058">
    <property type="entry name" value="Falgellar_hook_FlgE_sf"/>
</dbReference>
<accession>A0A3S0KCT5</accession>
<dbReference type="OrthoDB" id="8372879at2"/>
<evidence type="ECO:0000259" key="5">
    <source>
        <dbReference type="Pfam" id="PF00460"/>
    </source>
</evidence>
<dbReference type="SUPFAM" id="SSF117143">
    <property type="entry name" value="Flagellar hook protein flgE"/>
    <property type="match status" value="1"/>
</dbReference>
<reference evidence="8 9" key="1">
    <citation type="submission" date="2018-12" db="EMBL/GenBank/DDBJ databases">
        <authorList>
            <person name="Yang Y."/>
        </authorList>
    </citation>
    <scope>NUCLEOTIDE SEQUENCE [LARGE SCALE GENOMIC DNA]</scope>
    <source>
        <strain evidence="8 9">L-25-5w-1</strain>
    </source>
</reference>
<dbReference type="PANTHER" id="PTHR30435">
    <property type="entry name" value="FLAGELLAR PROTEIN"/>
    <property type="match status" value="1"/>
</dbReference>
<dbReference type="AlphaFoldDB" id="A0A3S0KCT5"/>
<dbReference type="Pfam" id="PF06429">
    <property type="entry name" value="Flg_bbr_C"/>
    <property type="match status" value="1"/>
</dbReference>
<comment type="subcellular location">
    <subcellularLocation>
        <location evidence="1 4">Bacterial flagellum basal body</location>
    </subcellularLocation>
</comment>
<dbReference type="RefSeq" id="WP_126613302.1">
    <property type="nucleotide sequence ID" value="NZ_JBHUCY010000053.1"/>
</dbReference>
<keyword evidence="9" id="KW-1185">Reference proteome</keyword>
<dbReference type="Pfam" id="PF00460">
    <property type="entry name" value="Flg_bb_rod"/>
    <property type="match status" value="1"/>
</dbReference>
<dbReference type="PANTHER" id="PTHR30435:SF1">
    <property type="entry name" value="FLAGELLAR HOOK PROTEIN FLGE"/>
    <property type="match status" value="1"/>
</dbReference>
<evidence type="ECO:0000259" key="7">
    <source>
        <dbReference type="Pfam" id="PF22692"/>
    </source>
</evidence>
<keyword evidence="8" id="KW-0966">Cell projection</keyword>
<feature type="domain" description="Flagellar basal body rod protein N-terminal" evidence="5">
    <location>
        <begin position="7"/>
        <end position="37"/>
    </location>
</feature>
<evidence type="ECO:0000256" key="2">
    <source>
        <dbReference type="ARBA" id="ARBA00009677"/>
    </source>
</evidence>
<name>A0A3S0KCT5_9PROT</name>
<organism evidence="8 9">
    <name type="scientific">Azospirillum griseum</name>
    <dbReference type="NCBI Taxonomy" id="2496639"/>
    <lineage>
        <taxon>Bacteria</taxon>
        <taxon>Pseudomonadati</taxon>
        <taxon>Pseudomonadota</taxon>
        <taxon>Alphaproteobacteria</taxon>
        <taxon>Rhodospirillales</taxon>
        <taxon>Azospirillaceae</taxon>
        <taxon>Azospirillum</taxon>
    </lineage>
</organism>
<dbReference type="InterPro" id="IPR001444">
    <property type="entry name" value="Flag_bb_rod_N"/>
</dbReference>
<dbReference type="Proteomes" id="UP000277007">
    <property type="component" value="Unassembled WGS sequence"/>
</dbReference>
<evidence type="ECO:0000313" key="8">
    <source>
        <dbReference type="EMBL" id="RTR22478.1"/>
    </source>
</evidence>
<evidence type="ECO:0000256" key="4">
    <source>
        <dbReference type="RuleBase" id="RU362116"/>
    </source>
</evidence>
<evidence type="ECO:0000256" key="3">
    <source>
        <dbReference type="ARBA" id="ARBA00023143"/>
    </source>
</evidence>
<feature type="domain" description="Flagellar basal-body/hook protein C-terminal" evidence="6">
    <location>
        <begin position="841"/>
        <end position="882"/>
    </location>
</feature>
<comment type="function">
    <text evidence="4">A flexible structure which links the flagellar filament to the drive apparatus in the basal body.</text>
</comment>
<feature type="domain" description="Flagellar hook protein FlgE/F/G-like D1" evidence="7">
    <location>
        <begin position="84"/>
        <end position="153"/>
    </location>
</feature>
<dbReference type="Gene3D" id="2.60.98.20">
    <property type="entry name" value="Flagellar hook protein FlgE"/>
    <property type="match status" value="1"/>
</dbReference>
<dbReference type="GO" id="GO:0071978">
    <property type="term" value="P:bacterial-type flagellum-dependent swarming motility"/>
    <property type="evidence" value="ECO:0007669"/>
    <property type="project" value="TreeGrafter"/>
</dbReference>
<dbReference type="EMBL" id="RXMA01000004">
    <property type="protein sequence ID" value="RTR22478.1"/>
    <property type="molecule type" value="Genomic_DNA"/>
</dbReference>
<dbReference type="InterPro" id="IPR010930">
    <property type="entry name" value="Flg_bb/hook_C_dom"/>
</dbReference>
<dbReference type="Pfam" id="PF22692">
    <property type="entry name" value="LlgE_F_G_D1"/>
    <property type="match status" value="1"/>
</dbReference>
<keyword evidence="8" id="KW-0969">Cilium</keyword>
<dbReference type="InterPro" id="IPR037925">
    <property type="entry name" value="FlgE/F/G-like"/>
</dbReference>
<sequence length="884" mass="90700">MSIFGSMTTAVLGLSAQSKALGHISDNIANSSTIGYKRVDSAFETMVLQSSQRLHAPGGVTAQPVFMNNIQGSLTQVQSPTNIAIQGQGFFSVSKLSTQSTTSGTVQTQTGTLSASASYYTRAGDFELDKNRYLVNSAGYALNGWVTDPVTGQLKKDQVAPIQVSSLIDKPTSTSQIELSANLPATPTAGQKIPDSSIQIFDTQGNPRTVNFKWRQQAGNDWRMVIDAPGSNTKPVDGTFAGYPATATFGQNIAGVTAISQVNAVVISGQNTNGQDNLRIGETYTVTVDGTNYSLKITSDNISSIRTYSGLAGALANQINSASPAAPVMATVTNNVIHVTARNAGTPFKISQSVSGASPTTNTITGPTTTAATSTAGQIDRYSFPQSQIDVGDVYRIRVQVGGAATSTTLAVTVTAQTYSNYANITGVVQELANRINAAGLGVTASATGGVLSVQNSTAAGTITATSSGVTNSSSAANTMTGVFSTANVAGVRQSRTVTLTGTPGDVGTLYSLSVNGTPVTYSTTGDELSMEDITAALANKINSNTSLPVTASAQGGVITITAKTATDPAYTQTMTGTGTITLAGASVVDIGDTYTVTAGGTTYSLAITAANHGTYGTPNAVMNYFATQINAAGGTASVAGGVLTVTSDATATGTVTNTTAQQFTLDQTCVAGQTPAHIGLTFGKTPETVGTLTNISTALVGTGTAVSAATQSAGSAANVTFTVDYGFGAQQVTLNMGKYQKPGGLTQYAGSEINVTQLVQNGAPRGQFKDVVFGDNGNVLVNYDNGRSKVIAKVPIITFNNPNALQRESGGVFLESEDAGKPNFNDPETNGAGAVIANSTEGSNVDIADEFTKLIVTQRSYSANTKIVTTSDEMLQEVLSLKR</sequence>
<evidence type="ECO:0000313" key="9">
    <source>
        <dbReference type="Proteomes" id="UP000277007"/>
    </source>
</evidence>
<proteinExistence type="inferred from homology"/>
<comment type="caution">
    <text evidence="8">The sequence shown here is derived from an EMBL/GenBank/DDBJ whole genome shotgun (WGS) entry which is preliminary data.</text>
</comment>
<gene>
    <name evidence="8" type="ORF">EJ903_06535</name>
</gene>
<evidence type="ECO:0000259" key="6">
    <source>
        <dbReference type="Pfam" id="PF06429"/>
    </source>
</evidence>
<dbReference type="GO" id="GO:0009424">
    <property type="term" value="C:bacterial-type flagellum hook"/>
    <property type="evidence" value="ECO:0007669"/>
    <property type="project" value="TreeGrafter"/>
</dbReference>